<comment type="caution">
    <text evidence="3">The sequence shown here is derived from an EMBL/GenBank/DDBJ whole genome shotgun (WGS) entry which is preliminary data.</text>
</comment>
<feature type="transmembrane region" description="Helical" evidence="2">
    <location>
        <begin position="858"/>
        <end position="875"/>
    </location>
</feature>
<dbReference type="RefSeq" id="WP_354457490.1">
    <property type="nucleotide sequence ID" value="NZ_JBEWSZ010000001.1"/>
</dbReference>
<sequence>MNISAPFIVRPIATTLLAIGVTLVGLVAYFLLPIAGVPQVDIPTLQISANLPGSSAETMATTVAAPLERQLALISGVTSISSSSSLGRTSIQVEFDLDRSLDGAAQDVQTAISAAGGDLPKDLPSPPTYEKANPADAQLMSIAVTSTDLPIDKVNDYVENYLALQLSRVTGVGLVDFHGEQKSAVRIQVNPSAAAALGLSLEDIRAAIATASVNAPKGTLNGPRQSLTLDATDQLSNAASFNSVIIAYRNGAPVRVSDIGTAIDGVEDIRQAAWLGSQRAVIIDVHKQPGFNINQTVQLIKNVLPELQRTLPPSVKMQILGDRTQTIRSSVSEVQFTMAISIGLVVLVIFLFLRHVRATLIPSITIPVSLLCTCAAMYLLGYTIDNVSLMALTIAVGFIIDDAIVMVENIIRHIENGDTPLQAALSGSREIGFTIISMTLSLVAVFIPLLLMSGLIGRLFREFAVAVSIAIMMSGLISLTLTPMMCGWLLKPIDHNARENVVSRALEATFTGMLHVYEVGLRWVLRHKPVMLLFMAATLGATFYLYQVIPKGFFPQQDNGTISGSSEAAQDISYDAMVQRQHELAKVVTADPDVQTVYYWVGANPTVNSGRLMIDLKPLSERHATATQVINRLRKAAAKVEGIALFGQARQDVQIGARVSKTQYQYTLQDPDVNELFKWAPIILAKLQTLPELQDVTGDLQASAPRMTLKIDRDLIGQLGITPQAVDDTLYDAFGQRQVATIFTQLDQHHVVLELQPRFQGDASALARLFVRSSTSGQMVPLSTLAHYETSVSPLTINHQDQFPAVTLSFNLAAGHSLGDAITAIQKLEQSMILPATLTARYQGSAKVFQSSLANQPYLILAAIIAVYIVLGILYESFVHPITILSTLPSAGVGAFLALMALGYDFSLIALIGVILLVGIVKKNAIMMIDFALEGERRRNLPAEEAIYQACILRFRPIMMTTMAALLGGLPLALGSGAGSELRRPLGIAIVGGLLLSQFLTLYTTPVVYIYLSRFSHLRWFWRRKADSEIVVPGAGPAPAAGPRPEVRPAALPPKLHETPQAAKRR</sequence>
<feature type="transmembrane region" description="Helical" evidence="2">
    <location>
        <begin position="360"/>
        <end position="381"/>
    </location>
</feature>
<dbReference type="Gene3D" id="3.30.70.1440">
    <property type="entry name" value="Multidrug efflux transporter AcrB pore domain"/>
    <property type="match status" value="1"/>
</dbReference>
<keyword evidence="2" id="KW-0812">Transmembrane</keyword>
<reference evidence="3 4" key="1">
    <citation type="submission" date="2024-06" db="EMBL/GenBank/DDBJ databases">
        <authorList>
            <person name="Kim D.-U."/>
        </authorList>
    </citation>
    <scope>NUCLEOTIDE SEQUENCE [LARGE SCALE GENOMIC DNA]</scope>
    <source>
        <strain evidence="3 4">KACC15460</strain>
    </source>
</reference>
<proteinExistence type="predicted"/>
<dbReference type="Gene3D" id="3.30.70.1430">
    <property type="entry name" value="Multidrug efflux transporter AcrB pore domain"/>
    <property type="match status" value="2"/>
</dbReference>
<accession>A0ABV2D5T0</accession>
<evidence type="ECO:0000256" key="1">
    <source>
        <dbReference type="SAM" id="MobiDB-lite"/>
    </source>
</evidence>
<dbReference type="Pfam" id="PF00873">
    <property type="entry name" value="ACR_tran"/>
    <property type="match status" value="1"/>
</dbReference>
<feature type="transmembrane region" description="Helical" evidence="2">
    <location>
        <begin position="431"/>
        <end position="451"/>
    </location>
</feature>
<gene>
    <name evidence="3" type="ORF">ABVQ20_00215</name>
</gene>
<evidence type="ECO:0000313" key="4">
    <source>
        <dbReference type="Proteomes" id="UP001548832"/>
    </source>
</evidence>
<keyword evidence="2" id="KW-1133">Transmembrane helix</keyword>
<dbReference type="PANTHER" id="PTHR32063">
    <property type="match status" value="1"/>
</dbReference>
<dbReference type="InterPro" id="IPR027463">
    <property type="entry name" value="AcrB_DN_DC_subdom"/>
</dbReference>
<feature type="transmembrane region" description="Helical" evidence="2">
    <location>
        <begin position="986"/>
        <end position="1012"/>
    </location>
</feature>
<dbReference type="SUPFAM" id="SSF82693">
    <property type="entry name" value="Multidrug efflux transporter AcrB pore domain, PN1, PN2, PC1 and PC2 subdomains"/>
    <property type="match status" value="4"/>
</dbReference>
<dbReference type="Gene3D" id="3.30.70.1320">
    <property type="entry name" value="Multidrug efflux transporter AcrB pore domain like"/>
    <property type="match status" value="1"/>
</dbReference>
<dbReference type="InterPro" id="IPR001036">
    <property type="entry name" value="Acrflvin-R"/>
</dbReference>
<feature type="transmembrane region" description="Helical" evidence="2">
    <location>
        <begin position="334"/>
        <end position="353"/>
    </location>
</feature>
<dbReference type="PANTHER" id="PTHR32063:SF21">
    <property type="entry name" value="MULTIDRUG RESISTANCE PROTEIN MDTB"/>
    <property type="match status" value="1"/>
</dbReference>
<dbReference type="Gene3D" id="1.20.1640.10">
    <property type="entry name" value="Multidrug efflux transporter AcrB transmembrane domain"/>
    <property type="match status" value="2"/>
</dbReference>
<evidence type="ECO:0000256" key="2">
    <source>
        <dbReference type="SAM" id="Phobius"/>
    </source>
</evidence>
<feature type="compositionally biased region" description="Low complexity" evidence="1">
    <location>
        <begin position="1033"/>
        <end position="1050"/>
    </location>
</feature>
<organism evidence="3 4">
    <name type="scientific">Mesorhizobium shangrilense</name>
    <dbReference type="NCBI Taxonomy" id="460060"/>
    <lineage>
        <taxon>Bacteria</taxon>
        <taxon>Pseudomonadati</taxon>
        <taxon>Pseudomonadota</taxon>
        <taxon>Alphaproteobacteria</taxon>
        <taxon>Hyphomicrobiales</taxon>
        <taxon>Phyllobacteriaceae</taxon>
        <taxon>Mesorhizobium</taxon>
    </lineage>
</organism>
<dbReference type="SUPFAM" id="SSF82866">
    <property type="entry name" value="Multidrug efflux transporter AcrB transmembrane domain"/>
    <property type="match status" value="2"/>
</dbReference>
<dbReference type="Proteomes" id="UP001548832">
    <property type="component" value="Unassembled WGS sequence"/>
</dbReference>
<feature type="transmembrane region" description="Helical" evidence="2">
    <location>
        <begin position="530"/>
        <end position="549"/>
    </location>
</feature>
<dbReference type="PRINTS" id="PR00702">
    <property type="entry name" value="ACRIFLAVINRP"/>
</dbReference>
<evidence type="ECO:0000313" key="3">
    <source>
        <dbReference type="EMBL" id="MET2825393.1"/>
    </source>
</evidence>
<dbReference type="Gene3D" id="3.30.2090.10">
    <property type="entry name" value="Multidrug efflux transporter AcrB TolC docking domain, DN and DC subdomains"/>
    <property type="match status" value="2"/>
</dbReference>
<name>A0ABV2D5T0_9HYPH</name>
<feature type="transmembrane region" description="Helical" evidence="2">
    <location>
        <begin position="12"/>
        <end position="32"/>
    </location>
</feature>
<feature type="transmembrane region" description="Helical" evidence="2">
    <location>
        <begin position="953"/>
        <end position="974"/>
    </location>
</feature>
<feature type="transmembrane region" description="Helical" evidence="2">
    <location>
        <begin position="908"/>
        <end position="933"/>
    </location>
</feature>
<dbReference type="SUPFAM" id="SSF82714">
    <property type="entry name" value="Multidrug efflux transporter AcrB TolC docking domain, DN and DC subdomains"/>
    <property type="match status" value="2"/>
</dbReference>
<keyword evidence="4" id="KW-1185">Reference proteome</keyword>
<keyword evidence="2" id="KW-0472">Membrane</keyword>
<feature type="transmembrane region" description="Helical" evidence="2">
    <location>
        <begin position="463"/>
        <end position="490"/>
    </location>
</feature>
<protein>
    <submittedName>
        <fullName evidence="3">Efflux RND transporter permease subunit</fullName>
    </submittedName>
</protein>
<dbReference type="EMBL" id="JBEWSZ010000001">
    <property type="protein sequence ID" value="MET2825393.1"/>
    <property type="molecule type" value="Genomic_DNA"/>
</dbReference>
<feature type="region of interest" description="Disordered" evidence="1">
    <location>
        <begin position="1033"/>
        <end position="1066"/>
    </location>
</feature>